<sequence>MEISSLVVTSVKYASASLAIYLLLLFTYRLTLHPLRKYPGPFLASLSDAYAGFYASSMSLHLRTRQDQLKYGEVMRYGPNRLIFSSSRALKDIYQNERIAKSYVYEHTTVTPGVYSLFNVVDKDLHRSKRKLIGQATSERSMRIFEATMMEQIDIFLGILASSSGSPVNMTERSKRLAMDVTSLLAFGYPLDTQTDPTNRFLISAHIFGNFRSNLFMQFPFLKATRIYTALEGLATSVVRRYFSTIERIIASRIAEDKHARHDLYSIVADQINPDDEYMKGSEIWAEAVFFFPAGADTTSTCISALFFYVVRNPNVYEQLEKEIREAFGASKDIHAGPILSSCRYLRACIDETLRMSPPGPGTLWRELSGTDTSGDPLIIDGQVIPHGVQVGINMYAHHHNPQYFPEPFTFKPERWLESHTPASKIKLMQDVFNPFSLGTRNCPGRAMAYQEASLVLAKTIWNFDFEFAAGDLGRVGAGNKNLGNGRERDDEFQLYDIVTSTHDGPNLIFRPRGDSKKGHTAKD</sequence>
<comment type="caution">
    <text evidence="1">The sequence shown here is derived from an EMBL/GenBank/DDBJ whole genome shotgun (WGS) entry which is preliminary data.</text>
</comment>
<evidence type="ECO:0000313" key="2">
    <source>
        <dbReference type="Proteomes" id="UP001497700"/>
    </source>
</evidence>
<dbReference type="Proteomes" id="UP001497700">
    <property type="component" value="Unassembled WGS sequence"/>
</dbReference>
<proteinExistence type="predicted"/>
<evidence type="ECO:0000313" key="1">
    <source>
        <dbReference type="EMBL" id="KAI4866042.1"/>
    </source>
</evidence>
<keyword evidence="2" id="KW-1185">Reference proteome</keyword>
<dbReference type="EMBL" id="MU393464">
    <property type="protein sequence ID" value="KAI4866042.1"/>
    <property type="molecule type" value="Genomic_DNA"/>
</dbReference>
<reference evidence="1 2" key="1">
    <citation type="journal article" date="2022" name="New Phytol.">
        <title>Ecological generalism drives hyperdiversity of secondary metabolite gene clusters in xylarialean endophytes.</title>
        <authorList>
            <person name="Franco M.E.E."/>
            <person name="Wisecaver J.H."/>
            <person name="Arnold A.E."/>
            <person name="Ju Y.M."/>
            <person name="Slot J.C."/>
            <person name="Ahrendt S."/>
            <person name="Moore L.P."/>
            <person name="Eastman K.E."/>
            <person name="Scott K."/>
            <person name="Konkel Z."/>
            <person name="Mondo S.J."/>
            <person name="Kuo A."/>
            <person name="Hayes R.D."/>
            <person name="Haridas S."/>
            <person name="Andreopoulos B."/>
            <person name="Riley R."/>
            <person name="LaButti K."/>
            <person name="Pangilinan J."/>
            <person name="Lipzen A."/>
            <person name="Amirebrahimi M."/>
            <person name="Yan J."/>
            <person name="Adam C."/>
            <person name="Keymanesh K."/>
            <person name="Ng V."/>
            <person name="Louie K."/>
            <person name="Northen T."/>
            <person name="Drula E."/>
            <person name="Henrissat B."/>
            <person name="Hsieh H.M."/>
            <person name="Youens-Clark K."/>
            <person name="Lutzoni F."/>
            <person name="Miadlikowska J."/>
            <person name="Eastwood D.C."/>
            <person name="Hamelin R.C."/>
            <person name="Grigoriev I.V."/>
            <person name="U'Ren J.M."/>
        </authorList>
    </citation>
    <scope>NUCLEOTIDE SEQUENCE [LARGE SCALE GENOMIC DNA]</scope>
    <source>
        <strain evidence="1 2">CBS 119005</strain>
    </source>
</reference>
<gene>
    <name evidence="1" type="ORF">F4820DRAFT_273846</name>
</gene>
<name>A0ACB9Z408_9PEZI</name>
<protein>
    <submittedName>
        <fullName evidence="1">Cytochrome P450</fullName>
    </submittedName>
</protein>
<organism evidence="1 2">
    <name type="scientific">Hypoxylon rubiginosum</name>
    <dbReference type="NCBI Taxonomy" id="110542"/>
    <lineage>
        <taxon>Eukaryota</taxon>
        <taxon>Fungi</taxon>
        <taxon>Dikarya</taxon>
        <taxon>Ascomycota</taxon>
        <taxon>Pezizomycotina</taxon>
        <taxon>Sordariomycetes</taxon>
        <taxon>Xylariomycetidae</taxon>
        <taxon>Xylariales</taxon>
        <taxon>Hypoxylaceae</taxon>
        <taxon>Hypoxylon</taxon>
    </lineage>
</organism>
<accession>A0ACB9Z408</accession>